<dbReference type="Proteomes" id="UP000305778">
    <property type="component" value="Unassembled WGS sequence"/>
</dbReference>
<evidence type="ECO:0000256" key="6">
    <source>
        <dbReference type="ARBA" id="ARBA00023136"/>
    </source>
</evidence>
<comment type="subcellular location">
    <subcellularLocation>
        <location evidence="1">Cell membrane</location>
        <topology evidence="1">Multi-pass membrane protein</topology>
    </subcellularLocation>
</comment>
<dbReference type="AlphaFoldDB" id="A0A4U0SHR3"/>
<feature type="transmembrane region" description="Helical" evidence="8">
    <location>
        <begin position="92"/>
        <end position="112"/>
    </location>
</feature>
<organism evidence="9 10">
    <name type="scientific">Actinacidiphila oryziradicis</name>
    <dbReference type="NCBI Taxonomy" id="2571141"/>
    <lineage>
        <taxon>Bacteria</taxon>
        <taxon>Bacillati</taxon>
        <taxon>Actinomycetota</taxon>
        <taxon>Actinomycetes</taxon>
        <taxon>Kitasatosporales</taxon>
        <taxon>Streptomycetaceae</taxon>
        <taxon>Actinacidiphila</taxon>
    </lineage>
</organism>
<evidence type="ECO:0000256" key="8">
    <source>
        <dbReference type="SAM" id="Phobius"/>
    </source>
</evidence>
<evidence type="ECO:0000313" key="10">
    <source>
        <dbReference type="Proteomes" id="UP000305778"/>
    </source>
</evidence>
<protein>
    <submittedName>
        <fullName evidence="9">DUF2029 domain-containing protein</fullName>
    </submittedName>
</protein>
<feature type="transmembrane region" description="Helical" evidence="8">
    <location>
        <begin position="132"/>
        <end position="153"/>
    </location>
</feature>
<keyword evidence="4 8" id="KW-0812">Transmembrane</keyword>
<keyword evidence="6 8" id="KW-0472">Membrane</keyword>
<dbReference type="GO" id="GO:0005886">
    <property type="term" value="C:plasma membrane"/>
    <property type="evidence" value="ECO:0007669"/>
    <property type="project" value="UniProtKB-SubCell"/>
</dbReference>
<feature type="transmembrane region" description="Helical" evidence="8">
    <location>
        <begin position="165"/>
        <end position="187"/>
    </location>
</feature>
<dbReference type="Pfam" id="PF09594">
    <property type="entry name" value="GT87"/>
    <property type="match status" value="1"/>
</dbReference>
<evidence type="ECO:0000256" key="5">
    <source>
        <dbReference type="ARBA" id="ARBA00022989"/>
    </source>
</evidence>
<keyword evidence="5 8" id="KW-1133">Transmembrane helix</keyword>
<evidence type="ECO:0000256" key="1">
    <source>
        <dbReference type="ARBA" id="ARBA00004651"/>
    </source>
</evidence>
<evidence type="ECO:0000256" key="7">
    <source>
        <dbReference type="ARBA" id="ARBA00024033"/>
    </source>
</evidence>
<dbReference type="GO" id="GO:0016758">
    <property type="term" value="F:hexosyltransferase activity"/>
    <property type="evidence" value="ECO:0007669"/>
    <property type="project" value="InterPro"/>
</dbReference>
<evidence type="ECO:0000256" key="2">
    <source>
        <dbReference type="ARBA" id="ARBA00022475"/>
    </source>
</evidence>
<comment type="caution">
    <text evidence="9">The sequence shown here is derived from an EMBL/GenBank/DDBJ whole genome shotgun (WGS) entry which is preliminary data.</text>
</comment>
<reference evidence="9 10" key="1">
    <citation type="submission" date="2019-04" db="EMBL/GenBank/DDBJ databases">
        <title>Streptomyces oryziradicis sp. nov., a novel actinomycete isolated from rhizosphere soil of rice (Oryza sativa L.).</title>
        <authorList>
            <person name="Li C."/>
        </authorList>
    </citation>
    <scope>NUCLEOTIDE SEQUENCE [LARGE SCALE GENOMIC DNA]</scope>
    <source>
        <strain evidence="9 10">NEAU-C40</strain>
    </source>
</reference>
<dbReference type="EMBL" id="SUMC01000025">
    <property type="protein sequence ID" value="TKA09102.1"/>
    <property type="molecule type" value="Genomic_DNA"/>
</dbReference>
<feature type="transmembrane region" description="Helical" evidence="8">
    <location>
        <begin position="313"/>
        <end position="334"/>
    </location>
</feature>
<sequence length="367" mass="39384">MLALLRRGAGDIALEVHEYYHHWSHVLSQGSFPIGDVTWQYPPGAALVMTAPNLLPGLSYLQAFVLLMFAADAVTLLALLRAGTGRPGHSTAGAWFWALGLPLMLQLAYARYDILVTAIGVLGLLAMPGRPLRGGALAGLGALIKIWPALTVLGTPRGRATRHAWAAVLSSAAAIFLLLATVFRGALDFLAAQHHRGVEIESLGGTALNLARLVGWPGRVELRYGSMEYLGPYVSSVARASLVLTAISFAWLLLWRLRARRWTPATPYDAALTAVLLFTVTSRVISPQYLVWLIGLGAACLTVRSTTQRPVAIMLLLAAAVTTVDFPLFFGAVVNSSWQGFAVLALRNGLLLAATLLSCVRLWRAAC</sequence>
<feature type="transmembrane region" description="Helical" evidence="8">
    <location>
        <begin position="233"/>
        <end position="254"/>
    </location>
</feature>
<dbReference type="InterPro" id="IPR018584">
    <property type="entry name" value="GT87"/>
</dbReference>
<dbReference type="OrthoDB" id="4099703at2"/>
<keyword evidence="2" id="KW-1003">Cell membrane</keyword>
<evidence type="ECO:0000256" key="4">
    <source>
        <dbReference type="ARBA" id="ARBA00022692"/>
    </source>
</evidence>
<proteinExistence type="inferred from homology"/>
<feature type="transmembrane region" description="Helical" evidence="8">
    <location>
        <begin position="59"/>
        <end position="80"/>
    </location>
</feature>
<feature type="transmembrane region" description="Helical" evidence="8">
    <location>
        <begin position="340"/>
        <end position="363"/>
    </location>
</feature>
<comment type="similarity">
    <text evidence="7">Belongs to the glycosyltransferase 87 family.</text>
</comment>
<gene>
    <name evidence="9" type="ORF">FCI23_24915</name>
</gene>
<evidence type="ECO:0000313" key="9">
    <source>
        <dbReference type="EMBL" id="TKA09102.1"/>
    </source>
</evidence>
<name>A0A4U0SHR3_9ACTN</name>
<keyword evidence="3" id="KW-0808">Transferase</keyword>
<evidence type="ECO:0000256" key="3">
    <source>
        <dbReference type="ARBA" id="ARBA00022679"/>
    </source>
</evidence>
<accession>A0A4U0SHR3</accession>
<keyword evidence="10" id="KW-1185">Reference proteome</keyword>